<accession>A0A2P2MT94</accession>
<reference evidence="1" key="1">
    <citation type="submission" date="2018-02" db="EMBL/GenBank/DDBJ databases">
        <title>Rhizophora mucronata_Transcriptome.</title>
        <authorList>
            <person name="Meera S.P."/>
            <person name="Sreeshan A."/>
            <person name="Augustine A."/>
        </authorList>
    </citation>
    <scope>NUCLEOTIDE SEQUENCE</scope>
    <source>
        <tissue evidence="1">Leaf</tissue>
    </source>
</reference>
<dbReference type="AlphaFoldDB" id="A0A2P2MT94"/>
<name>A0A2P2MT94_RHIMU</name>
<dbReference type="EMBL" id="GGEC01052944">
    <property type="protein sequence ID" value="MBX33428.1"/>
    <property type="molecule type" value="Transcribed_RNA"/>
</dbReference>
<organism evidence="1">
    <name type="scientific">Rhizophora mucronata</name>
    <name type="common">Asiatic mangrove</name>
    <dbReference type="NCBI Taxonomy" id="61149"/>
    <lineage>
        <taxon>Eukaryota</taxon>
        <taxon>Viridiplantae</taxon>
        <taxon>Streptophyta</taxon>
        <taxon>Embryophyta</taxon>
        <taxon>Tracheophyta</taxon>
        <taxon>Spermatophyta</taxon>
        <taxon>Magnoliopsida</taxon>
        <taxon>eudicotyledons</taxon>
        <taxon>Gunneridae</taxon>
        <taxon>Pentapetalae</taxon>
        <taxon>rosids</taxon>
        <taxon>fabids</taxon>
        <taxon>Malpighiales</taxon>
        <taxon>Rhizophoraceae</taxon>
        <taxon>Rhizophora</taxon>
    </lineage>
</organism>
<sequence>MNISVVNQYSYLTGHWSQQKIAFLTASLSWDTWMQKCGPKRTQLEMEMVLQSNQHKLFPDFTYEILKDSTPLGFIA</sequence>
<protein>
    <submittedName>
        <fullName evidence="1">Patatin</fullName>
    </submittedName>
</protein>
<proteinExistence type="predicted"/>
<evidence type="ECO:0000313" key="1">
    <source>
        <dbReference type="EMBL" id="MBX33428.1"/>
    </source>
</evidence>